<dbReference type="HOGENOM" id="CLU_022776_0_0_1"/>
<evidence type="ECO:0000256" key="1">
    <source>
        <dbReference type="SAM" id="MobiDB-lite"/>
    </source>
</evidence>
<organism evidence="2 3">
    <name type="scientific">Baudoinia panamericana (strain UAMH 10762)</name>
    <name type="common">Angels' share fungus</name>
    <name type="synonym">Baudoinia compniacensis (strain UAMH 10762)</name>
    <dbReference type="NCBI Taxonomy" id="717646"/>
    <lineage>
        <taxon>Eukaryota</taxon>
        <taxon>Fungi</taxon>
        <taxon>Dikarya</taxon>
        <taxon>Ascomycota</taxon>
        <taxon>Pezizomycotina</taxon>
        <taxon>Dothideomycetes</taxon>
        <taxon>Dothideomycetidae</taxon>
        <taxon>Mycosphaerellales</taxon>
        <taxon>Teratosphaeriaceae</taxon>
        <taxon>Baudoinia</taxon>
    </lineage>
</organism>
<dbReference type="Proteomes" id="UP000011761">
    <property type="component" value="Unassembled WGS sequence"/>
</dbReference>
<reference evidence="2 3" key="1">
    <citation type="journal article" date="2012" name="PLoS Pathog.">
        <title>Diverse lifestyles and strategies of plant pathogenesis encoded in the genomes of eighteen Dothideomycetes fungi.</title>
        <authorList>
            <person name="Ohm R.A."/>
            <person name="Feau N."/>
            <person name="Henrissat B."/>
            <person name="Schoch C.L."/>
            <person name="Horwitz B.A."/>
            <person name="Barry K.W."/>
            <person name="Condon B.J."/>
            <person name="Copeland A.C."/>
            <person name="Dhillon B."/>
            <person name="Glaser F."/>
            <person name="Hesse C.N."/>
            <person name="Kosti I."/>
            <person name="LaButti K."/>
            <person name="Lindquist E.A."/>
            <person name="Lucas S."/>
            <person name="Salamov A.A."/>
            <person name="Bradshaw R.E."/>
            <person name="Ciuffetti L."/>
            <person name="Hamelin R.C."/>
            <person name="Kema G.H.J."/>
            <person name="Lawrence C."/>
            <person name="Scott J.A."/>
            <person name="Spatafora J.W."/>
            <person name="Turgeon B.G."/>
            <person name="de Wit P.J.G.M."/>
            <person name="Zhong S."/>
            <person name="Goodwin S.B."/>
            <person name="Grigoriev I.V."/>
        </authorList>
    </citation>
    <scope>NUCLEOTIDE SEQUENCE [LARGE SCALE GENOMIC DNA]</scope>
    <source>
        <strain evidence="2 3">UAMH 10762</strain>
    </source>
</reference>
<protein>
    <submittedName>
        <fullName evidence="2">Uncharacterized protein</fullName>
    </submittedName>
</protein>
<dbReference type="GeneID" id="19114175"/>
<feature type="region of interest" description="Disordered" evidence="1">
    <location>
        <begin position="417"/>
        <end position="643"/>
    </location>
</feature>
<name>M2NGC6_BAUPA</name>
<dbReference type="OrthoDB" id="5404323at2759"/>
<proteinExistence type="predicted"/>
<feature type="compositionally biased region" description="Polar residues" evidence="1">
    <location>
        <begin position="445"/>
        <end position="454"/>
    </location>
</feature>
<accession>M2NGC6</accession>
<dbReference type="KEGG" id="bcom:BAUCODRAFT_422778"/>
<dbReference type="OMA" id="EGWSHNF"/>
<dbReference type="eggNOG" id="ENOG502RZFD">
    <property type="taxonomic scope" value="Eukaryota"/>
</dbReference>
<feature type="region of interest" description="Disordered" evidence="1">
    <location>
        <begin position="30"/>
        <end position="62"/>
    </location>
</feature>
<dbReference type="RefSeq" id="XP_007675016.1">
    <property type="nucleotide sequence ID" value="XM_007676826.1"/>
</dbReference>
<dbReference type="EMBL" id="KB445553">
    <property type="protein sequence ID" value="EMC98359.1"/>
    <property type="molecule type" value="Genomic_DNA"/>
</dbReference>
<sequence>MATSEAPPQQQAAGLSRWVPSLPTIDLNALNPFATTSDPSKHTADANASQQAPDQSAAVSANRRSFLSTLSILGSTQTPAALATSRDPSPTPSSAMFAEPETRSTSEDGESREGSITDSNKRSKKKCSRSKTCFSVCHPAPTNTVKQRLHRRPRSLLQLHKLCPSARPKPAFEAIPAANFNPRLTKAITRVFKAKHGLCPNDLVVLKAENYAVVDDDEDEGQEEQDVIGLICKGRKQDEAAAKEGKAKICMASGAEWEAYPLVSGGYEFFTTDEHGLGLTVRWVPKKVKDRDGTKTMREGSKRFNFSTISPTSRRHPVIACLSKTALEINDSYKMPDAAAATPLSTPKQAGRSALAEAMEDETVGKEQFETDDALREIITMTAIWVTFKEGWSPSFKYDDPPSAAQRVASVMSASPSKSVASPLTTPPASPAPTQAPLEKRGSMKSMTSTILRKSSLRNKSNRASQISVPEEDESNIGLSHLENVKSNRSRADSTSTVLVHRAASNRRKNNTNQQATWRPDLLSAQQHNVIRETSRENVNSAHPASTVQQQPDSVWDSPSPTPHQRRRTSVVAERLSPPAPTGMGMESDDETENDGPAAETETETSPAAQPKLGAKAGSTNTNTRQKGKKRGWRKLFCGIGTH</sequence>
<feature type="compositionally biased region" description="Basic and acidic residues" evidence="1">
    <location>
        <begin position="483"/>
        <end position="492"/>
    </location>
</feature>
<evidence type="ECO:0000313" key="2">
    <source>
        <dbReference type="EMBL" id="EMC98359.1"/>
    </source>
</evidence>
<keyword evidence="3" id="KW-1185">Reference proteome</keyword>
<feature type="compositionally biased region" description="Low complexity" evidence="1">
    <location>
        <begin position="597"/>
        <end position="611"/>
    </location>
</feature>
<feature type="region of interest" description="Disordered" evidence="1">
    <location>
        <begin position="78"/>
        <end position="123"/>
    </location>
</feature>
<gene>
    <name evidence="2" type="ORF">BAUCODRAFT_422778</name>
</gene>
<evidence type="ECO:0000313" key="3">
    <source>
        <dbReference type="Proteomes" id="UP000011761"/>
    </source>
</evidence>
<feature type="region of interest" description="Disordered" evidence="1">
    <location>
        <begin position="341"/>
        <end position="366"/>
    </location>
</feature>
<dbReference type="AlphaFoldDB" id="M2NGC6"/>
<feature type="compositionally biased region" description="Polar residues" evidence="1">
    <location>
        <begin position="537"/>
        <end position="559"/>
    </location>
</feature>
<feature type="compositionally biased region" description="Polar residues" evidence="1">
    <location>
        <begin position="46"/>
        <end position="62"/>
    </location>
</feature>
<feature type="compositionally biased region" description="Basic and acidic residues" evidence="1">
    <location>
        <begin position="100"/>
        <end position="121"/>
    </location>
</feature>
<dbReference type="STRING" id="717646.M2NGC6"/>